<dbReference type="OrthoDB" id="9783680at2"/>
<dbReference type="InterPro" id="IPR010316">
    <property type="entry name" value="AlkA_N"/>
</dbReference>
<keyword evidence="11" id="KW-0326">Glycosidase</keyword>
<comment type="cofactor">
    <cofactor evidence="2">
        <name>Zn(2+)</name>
        <dbReference type="ChEBI" id="CHEBI:29105"/>
    </cofactor>
</comment>
<dbReference type="SUPFAM" id="SSF46689">
    <property type="entry name" value="Homeodomain-like"/>
    <property type="match status" value="1"/>
</dbReference>
<dbReference type="NCBIfam" id="NF007641">
    <property type="entry name" value="PRK10308.1"/>
    <property type="match status" value="1"/>
</dbReference>
<dbReference type="GO" id="GO:0043565">
    <property type="term" value="F:sequence-specific DNA binding"/>
    <property type="evidence" value="ECO:0007669"/>
    <property type="project" value="InterPro"/>
</dbReference>
<comment type="catalytic activity">
    <reaction evidence="1">
        <text>Hydrolysis of alkylated DNA, releasing 3-methyladenine, 3-methylguanine, 7-methylguanine and 7-methyladenine.</text>
        <dbReference type="EC" id="3.2.2.21"/>
    </reaction>
</comment>
<keyword evidence="8" id="KW-0804">Transcription</keyword>
<dbReference type="GO" id="GO:0032993">
    <property type="term" value="C:protein-DNA complex"/>
    <property type="evidence" value="ECO:0007669"/>
    <property type="project" value="TreeGrafter"/>
</dbReference>
<organism evidence="11 12">
    <name type="scientific">Leptospira fluminis</name>
    <dbReference type="NCBI Taxonomy" id="2484979"/>
    <lineage>
        <taxon>Bacteria</taxon>
        <taxon>Pseudomonadati</taxon>
        <taxon>Spirochaetota</taxon>
        <taxon>Spirochaetia</taxon>
        <taxon>Leptospirales</taxon>
        <taxon>Leptospiraceae</taxon>
        <taxon>Leptospira</taxon>
    </lineage>
</organism>
<comment type="caution">
    <text evidence="11">The sequence shown here is derived from an EMBL/GenBank/DDBJ whole genome shotgun (WGS) entry which is preliminary data.</text>
</comment>
<dbReference type="InterPro" id="IPR051912">
    <property type="entry name" value="Alkylbase_DNA_Glycosylase/TA"/>
</dbReference>
<dbReference type="Pfam" id="PF00730">
    <property type="entry name" value="HhH-GPD"/>
    <property type="match status" value="1"/>
</dbReference>
<dbReference type="SUPFAM" id="SSF55945">
    <property type="entry name" value="TATA-box binding protein-like"/>
    <property type="match status" value="1"/>
</dbReference>
<accession>A0A4R9GSR5</accession>
<dbReference type="EC" id="3.2.2.21" evidence="3"/>
<dbReference type="InterPro" id="IPR037046">
    <property type="entry name" value="AlkA_N_sf"/>
</dbReference>
<evidence type="ECO:0000256" key="3">
    <source>
        <dbReference type="ARBA" id="ARBA00012000"/>
    </source>
</evidence>
<reference evidence="11" key="1">
    <citation type="journal article" date="2019" name="PLoS Negl. Trop. Dis.">
        <title>Revisiting the worldwide diversity of Leptospira species in the environment.</title>
        <authorList>
            <person name="Vincent A.T."/>
            <person name="Schiettekatte O."/>
            <person name="Bourhy P."/>
            <person name="Veyrier F.J."/>
            <person name="Picardeau M."/>
        </authorList>
    </citation>
    <scope>NUCLEOTIDE SEQUENCE [LARGE SCALE GENOMIC DNA]</scope>
    <source>
        <strain evidence="11">SCS5</strain>
    </source>
</reference>
<evidence type="ECO:0000256" key="5">
    <source>
        <dbReference type="ARBA" id="ARBA00022763"/>
    </source>
</evidence>
<keyword evidence="11" id="KW-0378">Hydrolase</keyword>
<evidence type="ECO:0000313" key="12">
    <source>
        <dbReference type="Proteomes" id="UP000297855"/>
    </source>
</evidence>
<dbReference type="InterPro" id="IPR011257">
    <property type="entry name" value="DNA_glycosylase"/>
</dbReference>
<dbReference type="Gene3D" id="3.30.310.20">
    <property type="entry name" value="DNA-3-methyladenine glycosylase AlkA, N-terminal domain"/>
    <property type="match status" value="1"/>
</dbReference>
<dbReference type="GO" id="GO:0005737">
    <property type="term" value="C:cytoplasm"/>
    <property type="evidence" value="ECO:0007669"/>
    <property type="project" value="TreeGrafter"/>
</dbReference>
<dbReference type="Proteomes" id="UP000297855">
    <property type="component" value="Unassembled WGS sequence"/>
</dbReference>
<keyword evidence="4" id="KW-0489">Methyltransferase</keyword>
<feature type="domain" description="HTH araC/xylS-type" evidence="10">
    <location>
        <begin position="86"/>
        <end position="184"/>
    </location>
</feature>
<dbReference type="Pfam" id="PF06029">
    <property type="entry name" value="AlkA_N"/>
    <property type="match status" value="1"/>
</dbReference>
<evidence type="ECO:0000256" key="1">
    <source>
        <dbReference type="ARBA" id="ARBA00000086"/>
    </source>
</evidence>
<gene>
    <name evidence="11" type="ORF">EHO61_01970</name>
</gene>
<dbReference type="AlphaFoldDB" id="A0A4R9GSR5"/>
<dbReference type="GO" id="GO:0008168">
    <property type="term" value="F:methyltransferase activity"/>
    <property type="evidence" value="ECO:0007669"/>
    <property type="project" value="UniProtKB-KW"/>
</dbReference>
<keyword evidence="9" id="KW-0234">DNA repair</keyword>
<sequence>MLDANICYQAILTHDSRFDGVFFIAVKTTKIYCRPICRVRAAHFKNCAFYPSAAAAEVAGYRPCLKCRPELAPGYSSMEATSRLANQAMQMIEEGALSEGSVEDLAEEFGVTSRHLRRVIKSEFGVSPIELAQTQKLLLAKRLLTDTDLRVTDIAFASGFSSLRRFNALFKGRYRMVPSQFRRTRVAARDTDYVNCDLSFRPPFDWGTLLGFLNQRLLFGVEFIRGETYSRTASIGGFQGTVSVSPISGKDMLQAKIGISLLPVLVPVLSRLRKLFDLNAEPTLISKRLGKLSAKNPGLRVPGAFDTFEVGIRAILGQQISVKAATTLAGRFADKFGTRVETEVAGLTHLMPNAERIAKTDVKKIASLGMPLGRAETILNFSKAIAEEKLDLRPDGNFDMQLNELMKIKGIGKWTAEYIAMRGLSWPDAFPHTDLGIRKALGEDNPRKVLERAESWRPWRSYATMHLWKSLEE</sequence>
<dbReference type="Pfam" id="PF02805">
    <property type="entry name" value="Ada_Zn_binding"/>
    <property type="match status" value="1"/>
</dbReference>
<dbReference type="InterPro" id="IPR023170">
    <property type="entry name" value="HhH_base_excis_C"/>
</dbReference>
<dbReference type="SUPFAM" id="SSF48150">
    <property type="entry name" value="DNA-glycosylase"/>
    <property type="match status" value="1"/>
</dbReference>
<dbReference type="InterPro" id="IPR018060">
    <property type="entry name" value="HTH_AraC"/>
</dbReference>
<dbReference type="GO" id="GO:0043916">
    <property type="term" value="F:DNA-7-methylguanine glycosylase activity"/>
    <property type="evidence" value="ECO:0007669"/>
    <property type="project" value="TreeGrafter"/>
</dbReference>
<dbReference type="GO" id="GO:0008270">
    <property type="term" value="F:zinc ion binding"/>
    <property type="evidence" value="ECO:0007669"/>
    <property type="project" value="InterPro"/>
</dbReference>
<dbReference type="SMART" id="SM00478">
    <property type="entry name" value="ENDO3c"/>
    <property type="match status" value="1"/>
</dbReference>
<dbReference type="RefSeq" id="WP_135812537.1">
    <property type="nucleotide sequence ID" value="NZ_RQEV01000003.1"/>
</dbReference>
<evidence type="ECO:0000256" key="6">
    <source>
        <dbReference type="ARBA" id="ARBA00023015"/>
    </source>
</evidence>
<dbReference type="InterPro" id="IPR009057">
    <property type="entry name" value="Homeodomain-like_sf"/>
</dbReference>
<dbReference type="PANTHER" id="PTHR43003">
    <property type="entry name" value="DNA-3-METHYLADENINE GLYCOSYLASE"/>
    <property type="match status" value="1"/>
</dbReference>
<dbReference type="EMBL" id="RQEV01000003">
    <property type="protein sequence ID" value="TGK21248.1"/>
    <property type="molecule type" value="Genomic_DNA"/>
</dbReference>
<keyword evidence="4" id="KW-0808">Transferase</keyword>
<evidence type="ECO:0000259" key="10">
    <source>
        <dbReference type="PROSITE" id="PS01124"/>
    </source>
</evidence>
<dbReference type="InterPro" id="IPR035451">
    <property type="entry name" value="Ada-like_dom_sf"/>
</dbReference>
<protein>
    <recommendedName>
        <fullName evidence="3">DNA-3-methyladenine glycosylase II</fullName>
        <ecNumber evidence="3">3.2.2.21</ecNumber>
    </recommendedName>
</protein>
<keyword evidence="7" id="KW-0010">Activator</keyword>
<dbReference type="PANTHER" id="PTHR43003:SF13">
    <property type="entry name" value="DNA-3-METHYLADENINE GLYCOSYLASE 2"/>
    <property type="match status" value="1"/>
</dbReference>
<dbReference type="Gene3D" id="1.10.1670.10">
    <property type="entry name" value="Helix-hairpin-Helix base-excision DNA repair enzymes (C-terminal)"/>
    <property type="match status" value="1"/>
</dbReference>
<keyword evidence="6" id="KW-0805">Transcription regulation</keyword>
<evidence type="ECO:0000256" key="9">
    <source>
        <dbReference type="ARBA" id="ARBA00023204"/>
    </source>
</evidence>
<dbReference type="GO" id="GO:0006307">
    <property type="term" value="P:DNA alkylation repair"/>
    <property type="evidence" value="ECO:0007669"/>
    <property type="project" value="TreeGrafter"/>
</dbReference>
<dbReference type="Gene3D" id="1.10.340.30">
    <property type="entry name" value="Hypothetical protein, domain 2"/>
    <property type="match status" value="1"/>
</dbReference>
<dbReference type="InterPro" id="IPR003265">
    <property type="entry name" value="HhH-GPD_domain"/>
</dbReference>
<dbReference type="InterPro" id="IPR004026">
    <property type="entry name" value="Ada_DNA_repair_Zn-bd"/>
</dbReference>
<dbReference type="SMART" id="SM00342">
    <property type="entry name" value="HTH_ARAC"/>
    <property type="match status" value="1"/>
</dbReference>
<dbReference type="GO" id="GO:0032259">
    <property type="term" value="P:methylation"/>
    <property type="evidence" value="ECO:0007669"/>
    <property type="project" value="UniProtKB-KW"/>
</dbReference>
<evidence type="ECO:0000313" key="11">
    <source>
        <dbReference type="EMBL" id="TGK21248.1"/>
    </source>
</evidence>
<dbReference type="GO" id="GO:0006285">
    <property type="term" value="P:base-excision repair, AP site formation"/>
    <property type="evidence" value="ECO:0007669"/>
    <property type="project" value="TreeGrafter"/>
</dbReference>
<name>A0A4R9GSR5_9LEPT</name>
<dbReference type="CDD" id="cd00056">
    <property type="entry name" value="ENDO3c"/>
    <property type="match status" value="1"/>
</dbReference>
<dbReference type="SUPFAM" id="SSF57884">
    <property type="entry name" value="Ada DNA repair protein, N-terminal domain (N-Ada 10)"/>
    <property type="match status" value="1"/>
</dbReference>
<dbReference type="GO" id="GO:0003700">
    <property type="term" value="F:DNA-binding transcription factor activity"/>
    <property type="evidence" value="ECO:0007669"/>
    <property type="project" value="InterPro"/>
</dbReference>
<keyword evidence="5" id="KW-0227">DNA damage</keyword>
<dbReference type="Gene3D" id="1.10.10.60">
    <property type="entry name" value="Homeodomain-like"/>
    <property type="match status" value="1"/>
</dbReference>
<dbReference type="Pfam" id="PF12833">
    <property type="entry name" value="HTH_18"/>
    <property type="match status" value="1"/>
</dbReference>
<evidence type="ECO:0000256" key="7">
    <source>
        <dbReference type="ARBA" id="ARBA00023159"/>
    </source>
</evidence>
<dbReference type="SMART" id="SM01009">
    <property type="entry name" value="AlkA_N"/>
    <property type="match status" value="1"/>
</dbReference>
<dbReference type="PROSITE" id="PS01124">
    <property type="entry name" value="HTH_ARAC_FAMILY_2"/>
    <property type="match status" value="1"/>
</dbReference>
<evidence type="ECO:0000256" key="2">
    <source>
        <dbReference type="ARBA" id="ARBA00001947"/>
    </source>
</evidence>
<dbReference type="GO" id="GO:0032131">
    <property type="term" value="F:alkylated DNA binding"/>
    <property type="evidence" value="ECO:0007669"/>
    <property type="project" value="TreeGrafter"/>
</dbReference>
<dbReference type="GO" id="GO:0008725">
    <property type="term" value="F:DNA-3-methyladenine glycosylase activity"/>
    <property type="evidence" value="ECO:0007669"/>
    <property type="project" value="TreeGrafter"/>
</dbReference>
<proteinExistence type="predicted"/>
<keyword evidence="12" id="KW-1185">Reference proteome</keyword>
<dbReference type="Gene3D" id="3.40.10.10">
    <property type="entry name" value="DNA Methylphosphotriester Repair Domain"/>
    <property type="match status" value="1"/>
</dbReference>
<evidence type="ECO:0000256" key="4">
    <source>
        <dbReference type="ARBA" id="ARBA00022603"/>
    </source>
</evidence>
<evidence type="ECO:0000256" key="8">
    <source>
        <dbReference type="ARBA" id="ARBA00023163"/>
    </source>
</evidence>